<protein>
    <recommendedName>
        <fullName evidence="2">Winged helix Storkhead-box1 domain-containing protein</fullName>
    </recommendedName>
</protein>
<dbReference type="GO" id="GO:0000977">
    <property type="term" value="F:RNA polymerase II transcription regulatory region sequence-specific DNA binding"/>
    <property type="evidence" value="ECO:0007669"/>
    <property type="project" value="TreeGrafter"/>
</dbReference>
<evidence type="ECO:0000259" key="2">
    <source>
        <dbReference type="Pfam" id="PF10264"/>
    </source>
</evidence>
<organism evidence="3 4">
    <name type="scientific">Eleutherodactylus coqui</name>
    <name type="common">Puerto Rican coqui</name>
    <dbReference type="NCBI Taxonomy" id="57060"/>
    <lineage>
        <taxon>Eukaryota</taxon>
        <taxon>Metazoa</taxon>
        <taxon>Chordata</taxon>
        <taxon>Craniata</taxon>
        <taxon>Vertebrata</taxon>
        <taxon>Euteleostomi</taxon>
        <taxon>Amphibia</taxon>
        <taxon>Batrachia</taxon>
        <taxon>Anura</taxon>
        <taxon>Neobatrachia</taxon>
        <taxon>Hyloidea</taxon>
        <taxon>Eleutherodactylidae</taxon>
        <taxon>Eleutherodactylinae</taxon>
        <taxon>Eleutherodactylus</taxon>
        <taxon>Eleutherodactylus</taxon>
    </lineage>
</organism>
<feature type="region of interest" description="Disordered" evidence="1">
    <location>
        <begin position="755"/>
        <end position="779"/>
    </location>
</feature>
<feature type="compositionally biased region" description="Basic residues" evidence="1">
    <location>
        <begin position="400"/>
        <end position="422"/>
    </location>
</feature>
<feature type="region of interest" description="Disordered" evidence="1">
    <location>
        <begin position="895"/>
        <end position="918"/>
    </location>
</feature>
<feature type="region of interest" description="Disordered" evidence="1">
    <location>
        <begin position="400"/>
        <end position="430"/>
    </location>
</feature>
<evidence type="ECO:0000313" key="4">
    <source>
        <dbReference type="Proteomes" id="UP000770717"/>
    </source>
</evidence>
<dbReference type="InterPro" id="IPR019391">
    <property type="entry name" value="Storkhead-box_WHD"/>
</dbReference>
<feature type="compositionally biased region" description="Polar residues" evidence="1">
    <location>
        <begin position="895"/>
        <end position="910"/>
    </location>
</feature>
<sequence length="968" mass="108113">MSRDRGVQLAPSSLALVLCRLDGTGTADEEKGTQVFQDFQAANARCFWNRRLVRAVAEVSFQGWLESWVLLVQGQSANLEVLRDAWVRRALRPPGGFLITALGDVSPMQMNPVSQSQFIPLAEVLCCAISDMNAAQILVTQESLMEQLIKHHPGIATPSQEILYATLGTLIKERKIYHTGEGYFIVTPQTYFITRKPVSVSKCGAAEEISVSPPAITYLVSMESCADLTKANVPSVSHCKSCSCFSENSINNILGQQSINEGNGKEHKSVKDSKPSVQNQTTSTSRDTCTKTKPQHSLKEKEKCNKKFGIGLFWRNVAKKDKSKKELVSFAAQFPPEEWPVRDEDNLDNIPRDIEHEIIKRINPVLTVDNLMKHTIMMQKAEEQKKYFSKGTSTEVLKNKNVHSRGSKKKNNKISKHHKKVQSNKEKKWKDVCPQKLATQVDVAKDPQQHSTVMDTRVPDVATIDNEDRCQPDMYKKQIGNPFEGISYRDNNINISACKPIKEVKKCRSGKDRKNIPRPKSLDCSGLNVGTRHLKAERPENEYCEDLFHDEMVPINEKDDLREYPPSYPQCSTLRIDDKFKHSKEHSSALGLPGEGAPLFGDNQANLLKSERTWEHEVGSPYSAVSYCNKMTSINEPLQHAQTNLCKSIGASKVSGRSNVGALEKNESESHGSYSASEMNSKDSPKYSAFSSSHNEELVEEDQVFYKKEENDDASSSFYFEGDTDEHIGLCQNLETCRESRSIDMHNLYDLHEERPAPRETSPGHWDSTRTSIHQFSSASHHQDEYTSSVFSSDSSQCYTRPALLVKGSSCQPLSPYALHHQEVDAGTADSTQPDLCEGSIFDYCNSSDCNSMAETVQTSIKGSDEKHVKNLGQQSGEGRKCCEHTLKIFNTKTSPLEASQNENHSTTGDSGIESPRTRVSLASNNSVIFEKLKKRTFLQNLEVNVGNKNEGLLTSSSLMQLTPAMNV</sequence>
<comment type="caution">
    <text evidence="3">The sequence shown here is derived from an EMBL/GenBank/DDBJ whole genome shotgun (WGS) entry which is preliminary data.</text>
</comment>
<dbReference type="GO" id="GO:0005737">
    <property type="term" value="C:cytoplasm"/>
    <property type="evidence" value="ECO:0007669"/>
    <property type="project" value="TreeGrafter"/>
</dbReference>
<dbReference type="InterPro" id="IPR040126">
    <property type="entry name" value="STOX1/2"/>
</dbReference>
<feature type="compositionally biased region" description="Polar residues" evidence="1">
    <location>
        <begin position="769"/>
        <end position="779"/>
    </location>
</feature>
<accession>A0A8J6K8W1</accession>
<dbReference type="EMBL" id="WNTK01000004">
    <property type="protein sequence ID" value="KAG9485073.1"/>
    <property type="molecule type" value="Genomic_DNA"/>
</dbReference>
<feature type="region of interest" description="Disordered" evidence="1">
    <location>
        <begin position="658"/>
        <end position="692"/>
    </location>
</feature>
<dbReference type="Pfam" id="PF10264">
    <property type="entry name" value="WHD_Storkhead"/>
    <property type="match status" value="1"/>
</dbReference>
<dbReference type="PANTHER" id="PTHR22437:SF1">
    <property type="entry name" value="STORKHEAD-BOX PROTEIN 1"/>
    <property type="match status" value="1"/>
</dbReference>
<gene>
    <name evidence="3" type="ORF">GDO78_008272</name>
</gene>
<keyword evidence="4" id="KW-1185">Reference proteome</keyword>
<name>A0A8J6K8W1_ELECQ</name>
<dbReference type="GO" id="GO:0006357">
    <property type="term" value="P:regulation of transcription by RNA polymerase II"/>
    <property type="evidence" value="ECO:0007669"/>
    <property type="project" value="InterPro"/>
</dbReference>
<dbReference type="Proteomes" id="UP000770717">
    <property type="component" value="Unassembled WGS sequence"/>
</dbReference>
<dbReference type="GO" id="GO:0005634">
    <property type="term" value="C:nucleus"/>
    <property type="evidence" value="ECO:0007669"/>
    <property type="project" value="TreeGrafter"/>
</dbReference>
<feature type="region of interest" description="Disordered" evidence="1">
    <location>
        <begin position="257"/>
        <end position="296"/>
    </location>
</feature>
<dbReference type="OrthoDB" id="10020110at2759"/>
<reference evidence="3" key="1">
    <citation type="thesis" date="2020" institute="ProQuest LLC" country="789 East Eisenhower Parkway, Ann Arbor, MI, USA">
        <title>Comparative Genomics and Chromosome Evolution.</title>
        <authorList>
            <person name="Mudd A.B."/>
        </authorList>
    </citation>
    <scope>NUCLEOTIDE SEQUENCE</scope>
    <source>
        <strain evidence="3">HN-11 Male</strain>
        <tissue evidence="3">Kidney and liver</tissue>
    </source>
</reference>
<dbReference type="AlphaFoldDB" id="A0A8J6K8W1"/>
<dbReference type="PANTHER" id="PTHR22437">
    <property type="entry name" value="WINGED HELIX DOMAIN-CONTAINING PROTEIN"/>
    <property type="match status" value="1"/>
</dbReference>
<feature type="domain" description="Winged helix Storkhead-box1" evidence="2">
    <location>
        <begin position="110"/>
        <end position="188"/>
    </location>
</feature>
<proteinExistence type="predicted"/>
<evidence type="ECO:0000313" key="3">
    <source>
        <dbReference type="EMBL" id="KAG9485073.1"/>
    </source>
</evidence>
<evidence type="ECO:0000256" key="1">
    <source>
        <dbReference type="SAM" id="MobiDB-lite"/>
    </source>
</evidence>
<feature type="compositionally biased region" description="Basic and acidic residues" evidence="1">
    <location>
        <begin position="263"/>
        <end position="274"/>
    </location>
</feature>